<gene>
    <name evidence="2" type="ORF">SAMN02927903_01242</name>
</gene>
<keyword evidence="1" id="KW-0732">Signal</keyword>
<dbReference type="RefSeq" id="WP_139149616.1">
    <property type="nucleotide sequence ID" value="NZ_FMVF01000005.1"/>
</dbReference>
<dbReference type="InterPro" id="IPR021457">
    <property type="entry name" value="DUF3108"/>
</dbReference>
<evidence type="ECO:0000313" key="2">
    <source>
        <dbReference type="EMBL" id="SCY36614.1"/>
    </source>
</evidence>
<evidence type="ECO:0000313" key="3">
    <source>
        <dbReference type="Proteomes" id="UP000199354"/>
    </source>
</evidence>
<protein>
    <recommendedName>
        <fullName evidence="4">DUF3108 domain-containing protein</fullName>
    </recommendedName>
</protein>
<keyword evidence="3" id="KW-1185">Reference proteome</keyword>
<sequence length="261" mass="30039">MPVKLLFLFLSPLCLGNALAQQNDTVYISAANIKTHQLKEGRSTYLVYMKTGKEVPRSMTQFWSIDVKRKKERDKDVIEVWQSWEYKDTIVHTATSICDAQTFKPLSHESWWNKNGKKTTSVFDYQARCITVDGADATKDRSEKGTQTTNGFLAAVHHYHLNWHLDLEVFSTLPFALHTTYAIPFYEAGYKQPEYIFYTVAGEDNLEGYGGHDVACWLLTHETPGNIEKYWISKTTYEVLKLEQDIGGKMSRYKIKLALDN</sequence>
<dbReference type="Proteomes" id="UP000199354">
    <property type="component" value="Unassembled WGS sequence"/>
</dbReference>
<reference evidence="2 3" key="1">
    <citation type="submission" date="2016-10" db="EMBL/GenBank/DDBJ databases">
        <authorList>
            <person name="de Groot N.N."/>
        </authorList>
    </citation>
    <scope>NUCLEOTIDE SEQUENCE [LARGE SCALE GENOMIC DNA]</scope>
    <source>
        <strain evidence="2 3">CGMCC 1.7031</strain>
    </source>
</reference>
<name>A0A1G5FBW0_9FLAO</name>
<organism evidence="2 3">
    <name type="scientific">Flavobacterium caeni</name>
    <dbReference type="NCBI Taxonomy" id="490189"/>
    <lineage>
        <taxon>Bacteria</taxon>
        <taxon>Pseudomonadati</taxon>
        <taxon>Bacteroidota</taxon>
        <taxon>Flavobacteriia</taxon>
        <taxon>Flavobacteriales</taxon>
        <taxon>Flavobacteriaceae</taxon>
        <taxon>Flavobacterium</taxon>
    </lineage>
</organism>
<evidence type="ECO:0000256" key="1">
    <source>
        <dbReference type="SAM" id="SignalP"/>
    </source>
</evidence>
<dbReference type="Pfam" id="PF11306">
    <property type="entry name" value="DUF3108"/>
    <property type="match status" value="1"/>
</dbReference>
<dbReference type="OrthoDB" id="6057441at2"/>
<feature type="chain" id="PRO_5011660243" description="DUF3108 domain-containing protein" evidence="1">
    <location>
        <begin position="21"/>
        <end position="261"/>
    </location>
</feature>
<dbReference type="EMBL" id="FMVF01000005">
    <property type="protein sequence ID" value="SCY36614.1"/>
    <property type="molecule type" value="Genomic_DNA"/>
</dbReference>
<evidence type="ECO:0008006" key="4">
    <source>
        <dbReference type="Google" id="ProtNLM"/>
    </source>
</evidence>
<accession>A0A1G5FBW0</accession>
<proteinExistence type="predicted"/>
<dbReference type="AlphaFoldDB" id="A0A1G5FBW0"/>
<feature type="signal peptide" evidence="1">
    <location>
        <begin position="1"/>
        <end position="20"/>
    </location>
</feature>
<dbReference type="STRING" id="490189.SAMN02927903_01242"/>